<sequence>MNLTERDILRLRRAMATVGTPAFFPAYRRLFRARMPFATFLMFRFDPGKAPMMLDAWLMAKKLPSSALTEYVDNTYAFDPFFQFRDLPRGGGLYRLPEIAPDRFFSSEYYLEYYRKTGLCDEVGLLAPLPSGTRLHLSISRFDEMGPYRRREILCLKHHAPVLLELLTQHVTLLDPRRADGAPVEMPSLAELIRSHAREKLAIGLTKREAQIAALVMQGHSNGSAALTLDIARETSKVHRRNLYRKLAISSQSELFGLLRHLM</sequence>
<dbReference type="Gene3D" id="1.10.10.10">
    <property type="entry name" value="Winged helix-like DNA-binding domain superfamily/Winged helix DNA-binding domain"/>
    <property type="match status" value="1"/>
</dbReference>
<dbReference type="InterPro" id="IPR016032">
    <property type="entry name" value="Sig_transdc_resp-reg_C-effctor"/>
</dbReference>
<evidence type="ECO:0000259" key="4">
    <source>
        <dbReference type="PROSITE" id="PS50043"/>
    </source>
</evidence>
<reference evidence="5" key="1">
    <citation type="journal article" date="2021" name="Environ. Microbiol.">
        <title>Cryptic niche differentiation of novel sediment ecotypes of Rugeria pomeroyi correlates with nitrate respiration.</title>
        <authorList>
            <person name="Lin X."/>
            <person name="McNichol J."/>
            <person name="Chu X."/>
            <person name="Qian Y."/>
            <person name="Luo H."/>
        </authorList>
    </citation>
    <scope>NUCLEOTIDE SEQUENCE</scope>
    <source>
        <strain evidence="5">SZCCDBB064</strain>
    </source>
</reference>
<evidence type="ECO:0000256" key="3">
    <source>
        <dbReference type="ARBA" id="ARBA00023163"/>
    </source>
</evidence>
<dbReference type="CDD" id="cd06170">
    <property type="entry name" value="LuxR_C_like"/>
    <property type="match status" value="1"/>
</dbReference>
<dbReference type="Proteomes" id="UP000813672">
    <property type="component" value="Unassembled WGS sequence"/>
</dbReference>
<protein>
    <submittedName>
        <fullName evidence="5">Helix-turn-helix transcriptional regulator</fullName>
    </submittedName>
</protein>
<dbReference type="PROSITE" id="PS50043">
    <property type="entry name" value="HTH_LUXR_2"/>
    <property type="match status" value="1"/>
</dbReference>
<evidence type="ECO:0000256" key="1">
    <source>
        <dbReference type="ARBA" id="ARBA00023015"/>
    </source>
</evidence>
<organism evidence="5 6">
    <name type="scientific">Ruegeria pomeroyi</name>
    <dbReference type="NCBI Taxonomy" id="89184"/>
    <lineage>
        <taxon>Bacteria</taxon>
        <taxon>Pseudomonadati</taxon>
        <taxon>Pseudomonadota</taxon>
        <taxon>Alphaproteobacteria</taxon>
        <taxon>Rhodobacterales</taxon>
        <taxon>Roseobacteraceae</taxon>
        <taxon>Ruegeria</taxon>
    </lineage>
</organism>
<feature type="domain" description="HTH luxR-type" evidence="4">
    <location>
        <begin position="198"/>
        <end position="263"/>
    </location>
</feature>
<accession>A0A9Q3WJB8</accession>
<dbReference type="GO" id="GO:0003677">
    <property type="term" value="F:DNA binding"/>
    <property type="evidence" value="ECO:0007669"/>
    <property type="project" value="UniProtKB-KW"/>
</dbReference>
<dbReference type="InterPro" id="IPR036388">
    <property type="entry name" value="WH-like_DNA-bd_sf"/>
</dbReference>
<dbReference type="InterPro" id="IPR000792">
    <property type="entry name" value="Tscrpt_reg_LuxR_C"/>
</dbReference>
<dbReference type="PRINTS" id="PR00038">
    <property type="entry name" value="HTHLUXR"/>
</dbReference>
<name>A0A9Q3WJB8_9RHOB</name>
<dbReference type="GO" id="GO:0006355">
    <property type="term" value="P:regulation of DNA-templated transcription"/>
    <property type="evidence" value="ECO:0007669"/>
    <property type="project" value="InterPro"/>
</dbReference>
<dbReference type="PANTHER" id="PTHR44688:SF16">
    <property type="entry name" value="DNA-BINDING TRANSCRIPTIONAL ACTIVATOR DEVR_DOSR"/>
    <property type="match status" value="1"/>
</dbReference>
<dbReference type="Pfam" id="PF00196">
    <property type="entry name" value="GerE"/>
    <property type="match status" value="1"/>
</dbReference>
<dbReference type="EMBL" id="JAGQAF010000002">
    <property type="protein sequence ID" value="MCE8536543.1"/>
    <property type="molecule type" value="Genomic_DNA"/>
</dbReference>
<keyword evidence="3" id="KW-0804">Transcription</keyword>
<dbReference type="SMART" id="SM00421">
    <property type="entry name" value="HTH_LUXR"/>
    <property type="match status" value="1"/>
</dbReference>
<dbReference type="PANTHER" id="PTHR44688">
    <property type="entry name" value="DNA-BINDING TRANSCRIPTIONAL ACTIVATOR DEVR_DOSR"/>
    <property type="match status" value="1"/>
</dbReference>
<dbReference type="SUPFAM" id="SSF46894">
    <property type="entry name" value="C-terminal effector domain of the bipartite response regulators"/>
    <property type="match status" value="1"/>
</dbReference>
<keyword evidence="1" id="KW-0805">Transcription regulation</keyword>
<evidence type="ECO:0000313" key="6">
    <source>
        <dbReference type="Proteomes" id="UP000813672"/>
    </source>
</evidence>
<proteinExistence type="predicted"/>
<comment type="caution">
    <text evidence="5">The sequence shown here is derived from an EMBL/GenBank/DDBJ whole genome shotgun (WGS) entry which is preliminary data.</text>
</comment>
<keyword evidence="2" id="KW-0238">DNA-binding</keyword>
<evidence type="ECO:0000256" key="2">
    <source>
        <dbReference type="ARBA" id="ARBA00023125"/>
    </source>
</evidence>
<gene>
    <name evidence="5" type="ORF">KBY27_03670</name>
</gene>
<dbReference type="AlphaFoldDB" id="A0A9Q3WJB8"/>
<evidence type="ECO:0000313" key="5">
    <source>
        <dbReference type="EMBL" id="MCE8536543.1"/>
    </source>
</evidence>